<gene>
    <name evidence="2" type="ORF">BBK14_07950</name>
</gene>
<sequence length="271" mass="29913">MSGPRAPRDLDGDGRSLWGRITSWLDERNLILDPHEELLVVEMCRTADRLAALRRTLAAVRSPTNPDWTRLASEERQQRLTYGLLVSALGLPSGAVDDAPPDDVPPAVAGAGRAAERTPRSRREQKAAATRRADADRWGMVLLWRRPAVDELFVQLRRRVGELRVTRFAALPVNERAVADPDAVARGRRMGELVTQLRQLGPLPPQAELVEHRRPRTRPDDPAGAMPAAEWRPTGVARDSGTDRRSLLGSAPVHGPEDDHALVRRGETPPA</sequence>
<evidence type="ECO:0000256" key="1">
    <source>
        <dbReference type="SAM" id="MobiDB-lite"/>
    </source>
</evidence>
<protein>
    <submittedName>
        <fullName evidence="2">Uncharacterized protein</fullName>
    </submittedName>
</protein>
<dbReference type="AlphaFoldDB" id="A0A1S1PHK7"/>
<name>A0A1S1PHK7_9ACTN</name>
<evidence type="ECO:0000313" key="2">
    <source>
        <dbReference type="EMBL" id="OHV21200.1"/>
    </source>
</evidence>
<feature type="region of interest" description="Disordered" evidence="1">
    <location>
        <begin position="96"/>
        <end position="131"/>
    </location>
</feature>
<feature type="compositionally biased region" description="Basic and acidic residues" evidence="1">
    <location>
        <begin position="114"/>
        <end position="131"/>
    </location>
</feature>
<accession>A0A1S1PHK7</accession>
<feature type="compositionally biased region" description="Basic and acidic residues" evidence="1">
    <location>
        <begin position="255"/>
        <end position="271"/>
    </location>
</feature>
<dbReference type="Proteomes" id="UP000179769">
    <property type="component" value="Unassembled WGS sequence"/>
</dbReference>
<organism evidence="2 3">
    <name type="scientific">Parafrankia soli</name>
    <dbReference type="NCBI Taxonomy" id="2599596"/>
    <lineage>
        <taxon>Bacteria</taxon>
        <taxon>Bacillati</taxon>
        <taxon>Actinomycetota</taxon>
        <taxon>Actinomycetes</taxon>
        <taxon>Frankiales</taxon>
        <taxon>Frankiaceae</taxon>
        <taxon>Parafrankia</taxon>
    </lineage>
</organism>
<dbReference type="EMBL" id="MAXA01000257">
    <property type="protein sequence ID" value="OHV21200.1"/>
    <property type="molecule type" value="Genomic_DNA"/>
</dbReference>
<evidence type="ECO:0000313" key="3">
    <source>
        <dbReference type="Proteomes" id="UP000179769"/>
    </source>
</evidence>
<keyword evidence="3" id="KW-1185">Reference proteome</keyword>
<reference evidence="3" key="1">
    <citation type="submission" date="2016-07" db="EMBL/GenBank/DDBJ databases">
        <title>Frankia sp. NRRL B-16219 Genome sequencing.</title>
        <authorList>
            <person name="Ghodhbane-Gtari F."/>
            <person name="Swanson E."/>
            <person name="Gueddou A."/>
            <person name="Louati M."/>
            <person name="Nouioui I."/>
            <person name="Hezbri K."/>
            <person name="Abebe-Akele F."/>
            <person name="Simpson S."/>
            <person name="Morris K."/>
            <person name="Thomas K."/>
            <person name="Gtari M."/>
            <person name="Tisa L.S."/>
        </authorList>
    </citation>
    <scope>NUCLEOTIDE SEQUENCE [LARGE SCALE GENOMIC DNA]</scope>
    <source>
        <strain evidence="3">NRRL B-16219</strain>
    </source>
</reference>
<comment type="caution">
    <text evidence="2">The sequence shown here is derived from an EMBL/GenBank/DDBJ whole genome shotgun (WGS) entry which is preliminary data.</text>
</comment>
<feature type="region of interest" description="Disordered" evidence="1">
    <location>
        <begin position="198"/>
        <end position="271"/>
    </location>
</feature>
<dbReference type="RefSeq" id="WP_071066545.1">
    <property type="nucleotide sequence ID" value="NZ_MAXA01000257.1"/>
</dbReference>
<proteinExistence type="predicted"/>
<feature type="compositionally biased region" description="Basic and acidic residues" evidence="1">
    <location>
        <begin position="209"/>
        <end position="221"/>
    </location>
</feature>